<keyword evidence="1" id="KW-0472">Membrane</keyword>
<keyword evidence="1" id="KW-0812">Transmembrane</keyword>
<gene>
    <name evidence="2" type="ORF">BCR26_17420</name>
</gene>
<reference evidence="2 3" key="1">
    <citation type="submission" date="2016-09" db="EMBL/GenBank/DDBJ databases">
        <authorList>
            <person name="Capua I."/>
            <person name="De Benedictis P."/>
            <person name="Joannis T."/>
            <person name="Lombin L.H."/>
            <person name="Cattoli G."/>
        </authorList>
    </citation>
    <scope>NUCLEOTIDE SEQUENCE [LARGE SCALE GENOMIC DNA]</scope>
    <source>
        <strain evidence="2 3">LMG 25899</strain>
    </source>
</reference>
<dbReference type="AlphaFoldDB" id="A0A1E5KTF1"/>
<accession>A0A1E5KTF1</accession>
<feature type="transmembrane region" description="Helical" evidence="1">
    <location>
        <begin position="71"/>
        <end position="92"/>
    </location>
</feature>
<evidence type="ECO:0000313" key="2">
    <source>
        <dbReference type="EMBL" id="OEH81141.1"/>
    </source>
</evidence>
<dbReference type="EMBL" id="MIEK01000058">
    <property type="protein sequence ID" value="OEH81141.1"/>
    <property type="molecule type" value="Genomic_DNA"/>
</dbReference>
<dbReference type="STRING" id="762845.BCR26_17420"/>
<keyword evidence="1" id="KW-1133">Transmembrane helix</keyword>
<dbReference type="RefSeq" id="WP_069699886.1">
    <property type="nucleotide sequence ID" value="NZ_JAGGMA010000062.1"/>
</dbReference>
<evidence type="ECO:0000313" key="3">
    <source>
        <dbReference type="Proteomes" id="UP000095256"/>
    </source>
</evidence>
<comment type="caution">
    <text evidence="2">The sequence shown here is derived from an EMBL/GenBank/DDBJ whole genome shotgun (WGS) entry which is preliminary data.</text>
</comment>
<protein>
    <submittedName>
        <fullName evidence="2">Uncharacterized protein</fullName>
    </submittedName>
</protein>
<feature type="transmembrane region" description="Helical" evidence="1">
    <location>
        <begin position="12"/>
        <end position="38"/>
    </location>
</feature>
<evidence type="ECO:0000256" key="1">
    <source>
        <dbReference type="SAM" id="Phobius"/>
    </source>
</evidence>
<dbReference type="Proteomes" id="UP000095256">
    <property type="component" value="Unassembled WGS sequence"/>
</dbReference>
<proteinExistence type="predicted"/>
<keyword evidence="3" id="KW-1185">Reference proteome</keyword>
<sequence length="101" mass="11429">MMKKISEGKLSSLIFLLPTFFTSTVVGLFLCFISNTAFKDVSAPYLIGGFYLSYYHPIAHRPTLSILQLSLFSSFFLFTFLAVFLAILGRLLEIYVKNKAK</sequence>
<name>A0A1E5KTF1_9ENTE</name>
<organism evidence="2 3">
    <name type="scientific">Enterococcus rivorum</name>
    <dbReference type="NCBI Taxonomy" id="762845"/>
    <lineage>
        <taxon>Bacteria</taxon>
        <taxon>Bacillati</taxon>
        <taxon>Bacillota</taxon>
        <taxon>Bacilli</taxon>
        <taxon>Lactobacillales</taxon>
        <taxon>Enterococcaceae</taxon>
        <taxon>Enterococcus</taxon>
    </lineage>
</organism>